<gene>
    <name evidence="2" type="ORF">N136_04833</name>
</gene>
<dbReference type="AlphaFoldDB" id="U2R059"/>
<dbReference type="Proteomes" id="UP000016605">
    <property type="component" value="Unassembled WGS sequence"/>
</dbReference>
<protein>
    <submittedName>
        <fullName evidence="2">Uncharacterized protein</fullName>
    </submittedName>
</protein>
<sequence>MTNIDDSNNTPASTPPGYWFGEIESRLRDRMRDALAEQGLRRGGWRLLHSLSEG</sequence>
<proteinExistence type="predicted"/>
<dbReference type="HOGENOM" id="CLU_3054977_0_0_11"/>
<feature type="compositionally biased region" description="Polar residues" evidence="1">
    <location>
        <begin position="1"/>
        <end position="12"/>
    </location>
</feature>
<name>U2R059_LEIAQ</name>
<evidence type="ECO:0000256" key="1">
    <source>
        <dbReference type="SAM" id="MobiDB-lite"/>
    </source>
</evidence>
<feature type="non-terminal residue" evidence="2">
    <location>
        <position position="54"/>
    </location>
</feature>
<organism evidence="2 3">
    <name type="scientific">Leifsonia aquatica ATCC 14665</name>
    <dbReference type="NCBI Taxonomy" id="1358026"/>
    <lineage>
        <taxon>Bacteria</taxon>
        <taxon>Bacillati</taxon>
        <taxon>Actinomycetota</taxon>
        <taxon>Actinomycetes</taxon>
        <taxon>Micrococcales</taxon>
        <taxon>Microbacteriaceae</taxon>
        <taxon>Leifsonia</taxon>
    </lineage>
</organism>
<accession>U2R059</accession>
<evidence type="ECO:0000313" key="3">
    <source>
        <dbReference type="Proteomes" id="UP000016605"/>
    </source>
</evidence>
<feature type="region of interest" description="Disordered" evidence="1">
    <location>
        <begin position="1"/>
        <end position="20"/>
    </location>
</feature>
<reference evidence="2 3" key="1">
    <citation type="submission" date="2013-08" db="EMBL/GenBank/DDBJ databases">
        <authorList>
            <person name="Weinstock G."/>
            <person name="Sodergren E."/>
            <person name="Wylie T."/>
            <person name="Fulton L."/>
            <person name="Fulton R."/>
            <person name="Fronick C."/>
            <person name="O'Laughlin M."/>
            <person name="Godfrey J."/>
            <person name="Miner T."/>
            <person name="Herter B."/>
            <person name="Appelbaum E."/>
            <person name="Cordes M."/>
            <person name="Lek S."/>
            <person name="Wollam A."/>
            <person name="Pepin K.H."/>
            <person name="Palsikar V.B."/>
            <person name="Mitreva M."/>
            <person name="Wilson R.K."/>
        </authorList>
    </citation>
    <scope>NUCLEOTIDE SEQUENCE [LARGE SCALE GENOMIC DNA]</scope>
    <source>
        <strain evidence="2 3">ATCC 14665</strain>
    </source>
</reference>
<dbReference type="EMBL" id="AWVQ01000931">
    <property type="protein sequence ID" value="ERK61824.1"/>
    <property type="molecule type" value="Genomic_DNA"/>
</dbReference>
<evidence type="ECO:0000313" key="2">
    <source>
        <dbReference type="EMBL" id="ERK61824.1"/>
    </source>
</evidence>
<comment type="caution">
    <text evidence="2">The sequence shown here is derived from an EMBL/GenBank/DDBJ whole genome shotgun (WGS) entry which is preliminary data.</text>
</comment>